<dbReference type="EMBL" id="NSJZ01000005">
    <property type="protein sequence ID" value="PAU97445.1"/>
    <property type="molecule type" value="Genomic_DNA"/>
</dbReference>
<evidence type="ECO:0000259" key="5">
    <source>
        <dbReference type="SMART" id="SM00235"/>
    </source>
</evidence>
<sequence length="389" mass="41921">MTAASFRGHAPAPLALDHAPLQATIREGADAPSGSGTPYVLREGDVFQGSVGTYYDSDWIAVRLTAGQTYTFEMDGITLGDTVLTLVDRYGSSVRYSDDAGALDHSEFTFTPAAGGTYYLVADGFSMRTGSYQISYSSDRPGPGTGPDSLTMTEIARYLTNGFWEDYLRTTRHSFAATAGDTLTCDISDLSAAEQRVARMALSAWTEVTGIRFDTTSGAGAAANIHFVNDVDDDASARVTDYRGSTVRSVHINIDSDWAEGPNQGFDSYFYQTYLHEIGHALGLGHAGPYNGSGTYGVDNGYANDSWQATVMWSATGSRAGTARTRSRASAATTRWKAARARTSWSAEWATTFTSSMRWTGWSNWRAAASTASARPSTSSWPIISRRCC</sequence>
<dbReference type="GO" id="GO:0031012">
    <property type="term" value="C:extracellular matrix"/>
    <property type="evidence" value="ECO:0007669"/>
    <property type="project" value="InterPro"/>
</dbReference>
<evidence type="ECO:0000313" key="7">
    <source>
        <dbReference type="Proteomes" id="UP000218023"/>
    </source>
</evidence>
<dbReference type="InterPro" id="IPR024079">
    <property type="entry name" value="MetalloPept_cat_dom_sf"/>
</dbReference>
<dbReference type="GO" id="GO:0006508">
    <property type="term" value="P:proteolysis"/>
    <property type="evidence" value="ECO:0007669"/>
    <property type="project" value="UniProtKB-KW"/>
</dbReference>
<feature type="domain" description="Peptidase metallopeptidase" evidence="5">
    <location>
        <begin position="169"/>
        <end position="318"/>
    </location>
</feature>
<dbReference type="Gene3D" id="3.40.390.10">
    <property type="entry name" value="Collagenase (Catalytic Domain)"/>
    <property type="match status" value="1"/>
</dbReference>
<comment type="caution">
    <text evidence="6">The sequence shown here is derived from an EMBL/GenBank/DDBJ whole genome shotgun (WGS) entry which is preliminary data.</text>
</comment>
<dbReference type="AlphaFoldDB" id="A0A2A2GKQ9"/>
<evidence type="ECO:0000313" key="6">
    <source>
        <dbReference type="EMBL" id="PAU97445.1"/>
    </source>
</evidence>
<dbReference type="Pfam" id="PF00413">
    <property type="entry name" value="Peptidase_M10"/>
    <property type="match status" value="1"/>
</dbReference>
<gene>
    <name evidence="6" type="ORF">CK240_08155</name>
</gene>
<dbReference type="InterPro" id="IPR006026">
    <property type="entry name" value="Peptidase_Metallo"/>
</dbReference>
<evidence type="ECO:0000256" key="2">
    <source>
        <dbReference type="ARBA" id="ARBA00022723"/>
    </source>
</evidence>
<dbReference type="SUPFAM" id="SSF55486">
    <property type="entry name" value="Metalloproteases ('zincins'), catalytic domain"/>
    <property type="match status" value="1"/>
</dbReference>
<keyword evidence="2" id="KW-0479">Metal-binding</keyword>
<evidence type="ECO:0000256" key="4">
    <source>
        <dbReference type="ARBA" id="ARBA00022833"/>
    </source>
</evidence>
<dbReference type="InterPro" id="IPR007280">
    <property type="entry name" value="Peptidase_C_arc/bac"/>
</dbReference>
<accession>A0A2A2GKQ9</accession>
<dbReference type="Gene3D" id="2.60.120.380">
    <property type="match status" value="1"/>
</dbReference>
<keyword evidence="1" id="KW-0645">Protease</keyword>
<proteinExistence type="predicted"/>
<dbReference type="OrthoDB" id="733404at2"/>
<protein>
    <recommendedName>
        <fullName evidence="5">Peptidase metallopeptidase domain-containing protein</fullName>
    </recommendedName>
</protein>
<dbReference type="Pfam" id="PF04151">
    <property type="entry name" value="PPC"/>
    <property type="match status" value="1"/>
</dbReference>
<reference evidence="6 7" key="1">
    <citation type="submission" date="2017-09" db="EMBL/GenBank/DDBJ databases">
        <title>Paracoccus alkalisoli sp. nov., isolated from saline alkaline soil.</title>
        <authorList>
            <person name="Dong X."/>
            <person name="Zhang G."/>
        </authorList>
    </citation>
    <scope>NUCLEOTIDE SEQUENCE [LARGE SCALE GENOMIC DNA]</scope>
    <source>
        <strain evidence="6 7">WN007</strain>
    </source>
</reference>
<keyword evidence="7" id="KW-1185">Reference proteome</keyword>
<dbReference type="GO" id="GO:0004222">
    <property type="term" value="F:metalloendopeptidase activity"/>
    <property type="evidence" value="ECO:0007669"/>
    <property type="project" value="InterPro"/>
</dbReference>
<dbReference type="GO" id="GO:0008270">
    <property type="term" value="F:zinc ion binding"/>
    <property type="evidence" value="ECO:0007669"/>
    <property type="project" value="InterPro"/>
</dbReference>
<name>A0A2A2GKQ9_9RHOB</name>
<keyword evidence="4" id="KW-0862">Zinc</keyword>
<keyword evidence="3" id="KW-0378">Hydrolase</keyword>
<dbReference type="Proteomes" id="UP000218023">
    <property type="component" value="Unassembled WGS sequence"/>
</dbReference>
<evidence type="ECO:0000256" key="3">
    <source>
        <dbReference type="ARBA" id="ARBA00022801"/>
    </source>
</evidence>
<organism evidence="6 7">
    <name type="scientific">Paracoccus salipaludis</name>
    <dbReference type="NCBI Taxonomy" id="2032623"/>
    <lineage>
        <taxon>Bacteria</taxon>
        <taxon>Pseudomonadati</taxon>
        <taxon>Pseudomonadota</taxon>
        <taxon>Alphaproteobacteria</taxon>
        <taxon>Rhodobacterales</taxon>
        <taxon>Paracoccaceae</taxon>
        <taxon>Paracoccus</taxon>
    </lineage>
</organism>
<evidence type="ECO:0000256" key="1">
    <source>
        <dbReference type="ARBA" id="ARBA00022670"/>
    </source>
</evidence>
<dbReference type="InterPro" id="IPR001818">
    <property type="entry name" value="Pept_M10_metallopeptidase"/>
</dbReference>
<dbReference type="SMART" id="SM00235">
    <property type="entry name" value="ZnMc"/>
    <property type="match status" value="1"/>
</dbReference>